<reference evidence="8 9" key="1">
    <citation type="journal article" date="2017" name="Mol. Ecol.">
        <title>Comparative and population genomic landscape of Phellinus noxius: A hypervariable fungus causing root rot in trees.</title>
        <authorList>
            <person name="Chung C.L."/>
            <person name="Lee T.J."/>
            <person name="Akiba M."/>
            <person name="Lee H.H."/>
            <person name="Kuo T.H."/>
            <person name="Liu D."/>
            <person name="Ke H.M."/>
            <person name="Yokoi T."/>
            <person name="Roa M.B."/>
            <person name="Lu M.J."/>
            <person name="Chang Y.Y."/>
            <person name="Ann P.J."/>
            <person name="Tsai J.N."/>
            <person name="Chen C.Y."/>
            <person name="Tzean S.S."/>
            <person name="Ota Y."/>
            <person name="Hattori T."/>
            <person name="Sahashi N."/>
            <person name="Liou R.F."/>
            <person name="Kikuchi T."/>
            <person name="Tsai I.J."/>
        </authorList>
    </citation>
    <scope>NUCLEOTIDE SEQUENCE [LARGE SCALE GENOMIC DNA]</scope>
    <source>
        <strain evidence="8 9">FFPRI411160</strain>
    </source>
</reference>
<feature type="region of interest" description="Disordered" evidence="6">
    <location>
        <begin position="300"/>
        <end position="333"/>
    </location>
</feature>
<evidence type="ECO:0000256" key="5">
    <source>
        <dbReference type="RuleBase" id="RU000682"/>
    </source>
</evidence>
<evidence type="ECO:0000256" key="3">
    <source>
        <dbReference type="ARBA" id="ARBA00023242"/>
    </source>
</evidence>
<proteinExistence type="predicted"/>
<evidence type="ECO:0000256" key="2">
    <source>
        <dbReference type="ARBA" id="ARBA00023155"/>
    </source>
</evidence>
<name>A0A286USL2_9AGAM</name>
<feature type="domain" description="Homeobox" evidence="7">
    <location>
        <begin position="141"/>
        <end position="201"/>
    </location>
</feature>
<evidence type="ECO:0000313" key="9">
    <source>
        <dbReference type="Proteomes" id="UP000217199"/>
    </source>
</evidence>
<comment type="caution">
    <text evidence="8">The sequence shown here is derived from an EMBL/GenBank/DDBJ whole genome shotgun (WGS) entry which is preliminary data.</text>
</comment>
<keyword evidence="3 4" id="KW-0539">Nucleus</keyword>
<evidence type="ECO:0000256" key="6">
    <source>
        <dbReference type="SAM" id="MobiDB-lite"/>
    </source>
</evidence>
<dbReference type="Pfam" id="PF00046">
    <property type="entry name" value="Homeodomain"/>
    <property type="match status" value="1"/>
</dbReference>
<accession>A0A286USL2</accession>
<dbReference type="GO" id="GO:0000981">
    <property type="term" value="F:DNA-binding transcription factor activity, RNA polymerase II-specific"/>
    <property type="evidence" value="ECO:0007669"/>
    <property type="project" value="InterPro"/>
</dbReference>
<dbReference type="SMART" id="SM00389">
    <property type="entry name" value="HOX"/>
    <property type="match status" value="1"/>
</dbReference>
<dbReference type="AlphaFoldDB" id="A0A286USL2"/>
<dbReference type="InterPro" id="IPR009057">
    <property type="entry name" value="Homeodomain-like_sf"/>
</dbReference>
<dbReference type="InterPro" id="IPR001356">
    <property type="entry name" value="HD"/>
</dbReference>
<dbReference type="PROSITE" id="PS50071">
    <property type="entry name" value="HOMEOBOX_2"/>
    <property type="match status" value="1"/>
</dbReference>
<keyword evidence="9" id="KW-1185">Reference proteome</keyword>
<dbReference type="OrthoDB" id="6159439at2759"/>
<comment type="subcellular location">
    <subcellularLocation>
        <location evidence="4 5">Nucleus</location>
    </subcellularLocation>
</comment>
<dbReference type="InParanoid" id="A0A286USL2"/>
<dbReference type="PROSITE" id="PS00027">
    <property type="entry name" value="HOMEOBOX_1"/>
    <property type="match status" value="1"/>
</dbReference>
<dbReference type="Gene3D" id="1.10.10.60">
    <property type="entry name" value="Homeodomain-like"/>
    <property type="match status" value="1"/>
</dbReference>
<gene>
    <name evidence="8" type="ORF">PNOK_0250100</name>
</gene>
<organism evidence="8 9">
    <name type="scientific">Pyrrhoderma noxium</name>
    <dbReference type="NCBI Taxonomy" id="2282107"/>
    <lineage>
        <taxon>Eukaryota</taxon>
        <taxon>Fungi</taxon>
        <taxon>Dikarya</taxon>
        <taxon>Basidiomycota</taxon>
        <taxon>Agaricomycotina</taxon>
        <taxon>Agaricomycetes</taxon>
        <taxon>Hymenochaetales</taxon>
        <taxon>Hymenochaetaceae</taxon>
        <taxon>Pyrrhoderma</taxon>
    </lineage>
</organism>
<dbReference type="STRING" id="2282107.A0A286USL2"/>
<dbReference type="GO" id="GO:0005634">
    <property type="term" value="C:nucleus"/>
    <property type="evidence" value="ECO:0007669"/>
    <property type="project" value="UniProtKB-SubCell"/>
</dbReference>
<evidence type="ECO:0000256" key="1">
    <source>
        <dbReference type="ARBA" id="ARBA00023125"/>
    </source>
</evidence>
<dbReference type="InterPro" id="IPR017970">
    <property type="entry name" value="Homeobox_CS"/>
</dbReference>
<evidence type="ECO:0000259" key="7">
    <source>
        <dbReference type="PROSITE" id="PS50071"/>
    </source>
</evidence>
<feature type="DNA-binding region" description="Homeobox" evidence="4">
    <location>
        <begin position="143"/>
        <end position="202"/>
    </location>
</feature>
<dbReference type="EMBL" id="NBII01000002">
    <property type="protein sequence ID" value="PAV22544.1"/>
    <property type="molecule type" value="Genomic_DNA"/>
</dbReference>
<dbReference type="Proteomes" id="UP000217199">
    <property type="component" value="Unassembled WGS sequence"/>
</dbReference>
<dbReference type="GO" id="GO:0003677">
    <property type="term" value="F:DNA binding"/>
    <property type="evidence" value="ECO:0007669"/>
    <property type="project" value="UniProtKB-UniRule"/>
</dbReference>
<dbReference type="SUPFAM" id="SSF46689">
    <property type="entry name" value="Homeodomain-like"/>
    <property type="match status" value="1"/>
</dbReference>
<sequence>MVMSSKNPTEPYSSILQTAKRIQQSTSTSHSYWYKMTTEDSTYVLDLPEPRSISQELIDLGLEGKTAQKLSQALSNSARELSKSCQLQYQTACSKLVRSTDKGVSFTSTQLQEQLRNTCVTVYNKRVNGWAFDIINSTKARLIKRSDNGVNLNSVKPFNNIFELNSRPTRTQKNVLAQRTGMSTRQINVWFQNRRSRSKKSSIMDLSAKSQSLPQITTEKYEPIKEFTMGNTRDSKNIRFQCHTPDIHRSICKPSTEMETSSIDIARNVSTSFKARHQICQSVPVKTVKKLGKSIPKTYSNKARRRKATAPYSNFQRGEERQPRTMSDSKTFPMIPNTLNLPTTEPAPPLINQSFEWTFERGSNTALSPVYSYNRGTLYSDNPPVVISFSLPEDSTSRNLNSCYTPSLAKDRCSNNLPIAPSSLYDSTKDISSCFSEYQGMPTFPCIGESLEFLANGSFHPSSLPPPVLSF</sequence>
<keyword evidence="1 4" id="KW-0238">DNA-binding</keyword>
<dbReference type="CDD" id="cd00086">
    <property type="entry name" value="homeodomain"/>
    <property type="match status" value="1"/>
</dbReference>
<evidence type="ECO:0000313" key="8">
    <source>
        <dbReference type="EMBL" id="PAV22544.1"/>
    </source>
</evidence>
<keyword evidence="2 4" id="KW-0371">Homeobox</keyword>
<evidence type="ECO:0000256" key="4">
    <source>
        <dbReference type="PROSITE-ProRule" id="PRU00108"/>
    </source>
</evidence>
<protein>
    <submittedName>
        <fullName evidence="8">HD2 homeodomain mating-type protein</fullName>
    </submittedName>
</protein>